<evidence type="ECO:0000259" key="1">
    <source>
        <dbReference type="Pfam" id="PF01590"/>
    </source>
</evidence>
<dbReference type="InterPro" id="IPR029016">
    <property type="entry name" value="GAF-like_dom_sf"/>
</dbReference>
<feature type="domain" description="GAF" evidence="1">
    <location>
        <begin position="36"/>
        <end position="142"/>
    </location>
</feature>
<gene>
    <name evidence="2" type="ORF">C7B77_22230</name>
</gene>
<organism evidence="2 3">
    <name type="scientific">Chamaesiphon polymorphus CCALA 037</name>
    <dbReference type="NCBI Taxonomy" id="2107692"/>
    <lineage>
        <taxon>Bacteria</taxon>
        <taxon>Bacillati</taxon>
        <taxon>Cyanobacteriota</taxon>
        <taxon>Cyanophyceae</taxon>
        <taxon>Gomontiellales</taxon>
        <taxon>Chamaesiphonaceae</taxon>
        <taxon>Chamaesiphon</taxon>
    </lineage>
</organism>
<dbReference type="EMBL" id="PVWO01000379">
    <property type="protein sequence ID" value="PSB50903.1"/>
    <property type="molecule type" value="Genomic_DNA"/>
</dbReference>
<protein>
    <submittedName>
        <fullName evidence="2">PAS sensor protein</fullName>
    </submittedName>
</protein>
<feature type="non-terminal residue" evidence="2">
    <location>
        <position position="144"/>
    </location>
</feature>
<dbReference type="SUPFAM" id="SSF55781">
    <property type="entry name" value="GAF domain-like"/>
    <property type="match status" value="1"/>
</dbReference>
<dbReference type="Proteomes" id="UP000238937">
    <property type="component" value="Unassembled WGS sequence"/>
</dbReference>
<dbReference type="InterPro" id="IPR003018">
    <property type="entry name" value="GAF"/>
</dbReference>
<evidence type="ECO:0000313" key="2">
    <source>
        <dbReference type="EMBL" id="PSB50903.1"/>
    </source>
</evidence>
<dbReference type="PANTHER" id="PTHR43102">
    <property type="entry name" value="SLR1143 PROTEIN"/>
    <property type="match status" value="1"/>
</dbReference>
<dbReference type="RefSeq" id="WP_146138452.1">
    <property type="nucleotide sequence ID" value="NZ_PVWO01000379.1"/>
</dbReference>
<proteinExistence type="predicted"/>
<dbReference type="OrthoDB" id="9812358at2"/>
<dbReference type="Pfam" id="PF01590">
    <property type="entry name" value="GAF"/>
    <property type="match status" value="1"/>
</dbReference>
<evidence type="ECO:0000313" key="3">
    <source>
        <dbReference type="Proteomes" id="UP000238937"/>
    </source>
</evidence>
<sequence length="144" mass="15796">MADSLPLDAIDPILPANEPERLAALHRYQILDTPAEAAFDRITALAVRLFEKPIALISLVDESRAWFKSSIGFGAPEVPRNDALCNVAVLTDELLIVPDTRLDDRFTCNPFVQSDVATRFYAGAPLLDRDGFNLGTLCLLDTVP</sequence>
<keyword evidence="3" id="KW-1185">Reference proteome</keyword>
<accession>A0A2T1G0Y1</accession>
<reference evidence="2 3" key="1">
    <citation type="submission" date="2018-03" db="EMBL/GenBank/DDBJ databases">
        <title>The ancient ancestry and fast evolution of plastids.</title>
        <authorList>
            <person name="Moore K.R."/>
            <person name="Magnabosco C."/>
            <person name="Momper L."/>
            <person name="Gold D.A."/>
            <person name="Bosak T."/>
            <person name="Fournier G.P."/>
        </authorList>
    </citation>
    <scope>NUCLEOTIDE SEQUENCE [LARGE SCALE GENOMIC DNA]</scope>
    <source>
        <strain evidence="2 3">CCALA 037</strain>
    </source>
</reference>
<name>A0A2T1G0Y1_9CYAN</name>
<comment type="caution">
    <text evidence="2">The sequence shown here is derived from an EMBL/GenBank/DDBJ whole genome shotgun (WGS) entry which is preliminary data.</text>
</comment>
<dbReference type="AlphaFoldDB" id="A0A2T1G0Y1"/>
<dbReference type="PANTHER" id="PTHR43102:SF2">
    <property type="entry name" value="GAF DOMAIN-CONTAINING PROTEIN"/>
    <property type="match status" value="1"/>
</dbReference>
<dbReference type="Gene3D" id="3.30.450.40">
    <property type="match status" value="1"/>
</dbReference>